<dbReference type="Proteomes" id="UP000198972">
    <property type="component" value="Unassembled WGS sequence"/>
</dbReference>
<name>A0A1G7LXW2_9BACL</name>
<reference evidence="1 2" key="1">
    <citation type="submission" date="2016-10" db="EMBL/GenBank/DDBJ databases">
        <authorList>
            <person name="de Groot N.N."/>
        </authorList>
    </citation>
    <scope>NUCLEOTIDE SEQUENCE [LARGE SCALE GENOMIC DNA]</scope>
    <source>
        <strain evidence="1 2">DSM 28129</strain>
    </source>
</reference>
<proteinExistence type="predicted"/>
<protein>
    <submittedName>
        <fullName evidence="1">Uncharacterized protein</fullName>
    </submittedName>
</protein>
<dbReference type="STRING" id="670482.SAMN04488542_112105"/>
<organism evidence="1 2">
    <name type="scientific">Fontibacillus panacisegetis</name>
    <dbReference type="NCBI Taxonomy" id="670482"/>
    <lineage>
        <taxon>Bacteria</taxon>
        <taxon>Bacillati</taxon>
        <taxon>Bacillota</taxon>
        <taxon>Bacilli</taxon>
        <taxon>Bacillales</taxon>
        <taxon>Paenibacillaceae</taxon>
        <taxon>Fontibacillus</taxon>
    </lineage>
</organism>
<accession>A0A1G7LXW2</accession>
<dbReference type="EMBL" id="FNBG01000012">
    <property type="protein sequence ID" value="SDF54347.1"/>
    <property type="molecule type" value="Genomic_DNA"/>
</dbReference>
<evidence type="ECO:0000313" key="1">
    <source>
        <dbReference type="EMBL" id="SDF54347.1"/>
    </source>
</evidence>
<dbReference type="AlphaFoldDB" id="A0A1G7LXW2"/>
<gene>
    <name evidence="1" type="ORF">SAMN04488542_112105</name>
</gene>
<keyword evidence="2" id="KW-1185">Reference proteome</keyword>
<evidence type="ECO:0000313" key="2">
    <source>
        <dbReference type="Proteomes" id="UP000198972"/>
    </source>
</evidence>
<sequence length="95" mass="11092">MARIERHPELRKLRAEESSAFEAMFSGTDRTKLPGFIDWEDKHHYKRGVENEHLYIKGLRDGIQLAITLLDYPSAVFDNPKTMARSEKRDTESEL</sequence>